<dbReference type="InterPro" id="IPR000772">
    <property type="entry name" value="Ricin_B_lectin"/>
</dbReference>
<dbReference type="Gene3D" id="2.80.10.50">
    <property type="match status" value="2"/>
</dbReference>
<feature type="transmembrane region" description="Helical" evidence="1">
    <location>
        <begin position="94"/>
        <end position="113"/>
    </location>
</feature>
<organism evidence="3 4">
    <name type="scientific">Streptosporangium vulgare</name>
    <dbReference type="NCBI Taxonomy" id="46190"/>
    <lineage>
        <taxon>Bacteria</taxon>
        <taxon>Bacillati</taxon>
        <taxon>Actinomycetota</taxon>
        <taxon>Actinomycetes</taxon>
        <taxon>Streptosporangiales</taxon>
        <taxon>Streptosporangiaceae</taxon>
        <taxon>Streptosporangium</taxon>
    </lineage>
</organism>
<feature type="domain" description="Ricin B lectin" evidence="2">
    <location>
        <begin position="125"/>
        <end position="266"/>
    </location>
</feature>
<keyword evidence="1" id="KW-0472">Membrane</keyword>
<dbReference type="PROSITE" id="PS50231">
    <property type="entry name" value="RICIN_B_LECTIN"/>
    <property type="match status" value="2"/>
</dbReference>
<dbReference type="InterPro" id="IPR035992">
    <property type="entry name" value="Ricin_B-like_lectins"/>
</dbReference>
<gene>
    <name evidence="3" type="ORF">ACFFRH_02585</name>
</gene>
<dbReference type="CDD" id="cd00161">
    <property type="entry name" value="beta-trefoil_Ricin-like"/>
    <property type="match status" value="1"/>
</dbReference>
<reference evidence="3 4" key="1">
    <citation type="submission" date="2024-09" db="EMBL/GenBank/DDBJ databases">
        <authorList>
            <person name="Sun Q."/>
            <person name="Mori K."/>
        </authorList>
    </citation>
    <scope>NUCLEOTIDE SEQUENCE [LARGE SCALE GENOMIC DNA]</scope>
    <source>
        <strain evidence="3 4">JCM 3028</strain>
    </source>
</reference>
<feature type="transmembrane region" description="Helical" evidence="1">
    <location>
        <begin position="45"/>
        <end position="63"/>
    </location>
</feature>
<comment type="caution">
    <text evidence="3">The sequence shown here is derived from an EMBL/GenBank/DDBJ whole genome shotgun (WGS) entry which is preliminary data.</text>
</comment>
<dbReference type="SMART" id="SM00458">
    <property type="entry name" value="RICIN"/>
    <property type="match status" value="2"/>
</dbReference>
<dbReference type="Pfam" id="PF14200">
    <property type="entry name" value="RicinB_lectin_2"/>
    <property type="match status" value="1"/>
</dbReference>
<keyword evidence="1" id="KW-0812">Transmembrane</keyword>
<proteinExistence type="predicted"/>
<evidence type="ECO:0000259" key="2">
    <source>
        <dbReference type="SMART" id="SM00458"/>
    </source>
</evidence>
<keyword evidence="1" id="KW-1133">Transmembrane helix</keyword>
<evidence type="ECO:0000313" key="4">
    <source>
        <dbReference type="Proteomes" id="UP001589610"/>
    </source>
</evidence>
<dbReference type="EMBL" id="JBHMBS010000001">
    <property type="protein sequence ID" value="MFB9674364.1"/>
    <property type="molecule type" value="Genomic_DNA"/>
</dbReference>
<dbReference type="RefSeq" id="WP_344744413.1">
    <property type="nucleotide sequence ID" value="NZ_BAAAWW010000044.1"/>
</dbReference>
<feature type="domain" description="Ricin B lectin" evidence="2">
    <location>
        <begin position="272"/>
        <end position="412"/>
    </location>
</feature>
<feature type="transmembrane region" description="Helical" evidence="1">
    <location>
        <begin position="21"/>
        <end position="39"/>
    </location>
</feature>
<accession>A0ABV5T5K4</accession>
<sequence>MPAPADSRKKRGFAWDRRFVDIGKCALVVTLGNLFVNWTTGDVEFRVGFFLCALILAGVLAWWQERDRGSPEPGAVAGGGAVVPVSFGVSRQGAVVLCVAGAVAFTLWGAVAVSRSLSAPDFEARGVTVVSRFAVGQPMVYSGEWVKRVRIGESLAYKEPTPERSWDLQPVRREGVLHHRIVNAESRLCLDVEARLPRQSSYLTNSLCDEASDGQLWRLIDGTSQGRIASYGGELCIDIEKTVRDPGVALVLQTCSGRAGQYWQITKGLPPGTGSAIASAQNGDCVDVPFTGGRLLRWDCHGESNQAFTYQEVSPGPGAYVIRNGSGCVVPQAGGDAAGVVRRPICPRGDPPADAIWDFGARDTRREWQYWEIRHRLTGRCLRVEGESYEAGTELTLRACDRTDNHQQWRTPLWARYPDAPRT</sequence>
<evidence type="ECO:0000313" key="3">
    <source>
        <dbReference type="EMBL" id="MFB9674364.1"/>
    </source>
</evidence>
<name>A0ABV5T5K4_9ACTN</name>
<keyword evidence="4" id="KW-1185">Reference proteome</keyword>
<dbReference type="Pfam" id="PF00652">
    <property type="entry name" value="Ricin_B_lectin"/>
    <property type="match status" value="1"/>
</dbReference>
<dbReference type="SUPFAM" id="SSF50370">
    <property type="entry name" value="Ricin B-like lectins"/>
    <property type="match status" value="2"/>
</dbReference>
<dbReference type="Proteomes" id="UP001589610">
    <property type="component" value="Unassembled WGS sequence"/>
</dbReference>
<evidence type="ECO:0000256" key="1">
    <source>
        <dbReference type="SAM" id="Phobius"/>
    </source>
</evidence>
<protein>
    <submittedName>
        <fullName evidence="3">Ricin-type beta-trefoil lectin domain protein</fullName>
    </submittedName>
</protein>